<reference evidence="4" key="1">
    <citation type="journal article" date="2022" name="Int. J. Mol. Sci.">
        <title>Draft Genome of Tanacetum Coccineum: Genomic Comparison of Closely Related Tanacetum-Family Plants.</title>
        <authorList>
            <person name="Yamashiro T."/>
            <person name="Shiraishi A."/>
            <person name="Nakayama K."/>
            <person name="Satake H."/>
        </authorList>
    </citation>
    <scope>NUCLEOTIDE SEQUENCE</scope>
</reference>
<dbReference type="Gene3D" id="4.10.60.10">
    <property type="entry name" value="Zinc finger, CCHC-type"/>
    <property type="match status" value="1"/>
</dbReference>
<gene>
    <name evidence="4" type="ORF">Tco_0730607</name>
</gene>
<keyword evidence="1" id="KW-0863">Zinc-finger</keyword>
<evidence type="ECO:0000313" key="5">
    <source>
        <dbReference type="Proteomes" id="UP001151760"/>
    </source>
</evidence>
<evidence type="ECO:0000256" key="1">
    <source>
        <dbReference type="PROSITE-ProRule" id="PRU00047"/>
    </source>
</evidence>
<dbReference type="EMBL" id="BQNB010010692">
    <property type="protein sequence ID" value="GJS80726.1"/>
    <property type="molecule type" value="Genomic_DNA"/>
</dbReference>
<dbReference type="SMART" id="SM00343">
    <property type="entry name" value="ZnF_C2HC"/>
    <property type="match status" value="1"/>
</dbReference>
<dbReference type="Proteomes" id="UP001151760">
    <property type="component" value="Unassembled WGS sequence"/>
</dbReference>
<accession>A0ABQ4YTF3</accession>
<proteinExistence type="predicted"/>
<keyword evidence="1" id="KW-0479">Metal-binding</keyword>
<keyword evidence="5" id="KW-1185">Reference proteome</keyword>
<dbReference type="PROSITE" id="PS50158">
    <property type="entry name" value="ZF_CCHC"/>
    <property type="match status" value="1"/>
</dbReference>
<protein>
    <submittedName>
        <fullName evidence="4">Ribonuclease H-like domain-containing protein</fullName>
    </submittedName>
</protein>
<keyword evidence="1" id="KW-0862">Zinc</keyword>
<feature type="domain" description="CCHC-type" evidence="3">
    <location>
        <begin position="77"/>
        <end position="90"/>
    </location>
</feature>
<reference evidence="4" key="2">
    <citation type="submission" date="2022-01" db="EMBL/GenBank/DDBJ databases">
        <authorList>
            <person name="Yamashiro T."/>
            <person name="Shiraishi A."/>
            <person name="Satake H."/>
            <person name="Nakayama K."/>
        </authorList>
    </citation>
    <scope>NUCLEOTIDE SEQUENCE</scope>
</reference>
<comment type="caution">
    <text evidence="4">The sequence shown here is derived from an EMBL/GenBank/DDBJ whole genome shotgun (WGS) entry which is preliminary data.</text>
</comment>
<evidence type="ECO:0000259" key="3">
    <source>
        <dbReference type="PROSITE" id="PS50158"/>
    </source>
</evidence>
<dbReference type="SUPFAM" id="SSF57756">
    <property type="entry name" value="Retrovirus zinc finger-like domains"/>
    <property type="match status" value="1"/>
</dbReference>
<evidence type="ECO:0000256" key="2">
    <source>
        <dbReference type="SAM" id="Coils"/>
    </source>
</evidence>
<keyword evidence="2" id="KW-0175">Coiled coil</keyword>
<dbReference type="InterPro" id="IPR001878">
    <property type="entry name" value="Znf_CCHC"/>
</dbReference>
<feature type="coiled-coil region" evidence="2">
    <location>
        <begin position="234"/>
        <end position="261"/>
    </location>
</feature>
<name>A0ABQ4YTF3_9ASTR</name>
<dbReference type="InterPro" id="IPR036875">
    <property type="entry name" value="Znf_CCHC_sf"/>
</dbReference>
<dbReference type="Pfam" id="PF00098">
    <property type="entry name" value="zf-CCHC"/>
    <property type="match status" value="1"/>
</dbReference>
<organism evidence="4 5">
    <name type="scientific">Tanacetum coccineum</name>
    <dbReference type="NCBI Taxonomy" id="301880"/>
    <lineage>
        <taxon>Eukaryota</taxon>
        <taxon>Viridiplantae</taxon>
        <taxon>Streptophyta</taxon>
        <taxon>Embryophyta</taxon>
        <taxon>Tracheophyta</taxon>
        <taxon>Spermatophyta</taxon>
        <taxon>Magnoliopsida</taxon>
        <taxon>eudicotyledons</taxon>
        <taxon>Gunneridae</taxon>
        <taxon>Pentapetalae</taxon>
        <taxon>asterids</taxon>
        <taxon>campanulids</taxon>
        <taxon>Asterales</taxon>
        <taxon>Asteraceae</taxon>
        <taxon>Asteroideae</taxon>
        <taxon>Anthemideae</taxon>
        <taxon>Anthemidinae</taxon>
        <taxon>Tanacetum</taxon>
    </lineage>
</organism>
<sequence>MTRAINTRNQAVIQDGRIDIQTKNAGYGGNGNRNAGRQKRNQAFNVGNRLTHNDESNQMVQRVLRIESNPGKANVHCYNCNEKGHYARDCHKLGVRDAKYYREQMLLAMKDEAGNNLKDEENDFMLDNSYRDETLEELTAVVIMKARIQPADDNAVTEPIYDANVVSEVNASHKMIPKGVHEHKNHGKRKTIINTSDDDQIDSNIIFDDLYVENNCGLAEHDSNAHDQYHDVKILAYNETCDDLEREIRADKDTIESILKENDKIESDFFKIENEKIIQYETQLAKNDFKERENRYLEDIVNLQEKPSSHDRIVYKMGQSIQTIHMLGKTPNKLYDPFLKAGLGYQNPERLKKAIATQPKMYHGEMLQSTNLKIDSPDSEETLKDAEEN</sequence>
<evidence type="ECO:0000313" key="4">
    <source>
        <dbReference type="EMBL" id="GJS80726.1"/>
    </source>
</evidence>